<protein>
    <submittedName>
        <fullName evidence="1">Uncharacterized protein</fullName>
    </submittedName>
</protein>
<evidence type="ECO:0000313" key="2">
    <source>
        <dbReference type="Proteomes" id="UP001177023"/>
    </source>
</evidence>
<name>A0AA36D491_9BILA</name>
<accession>A0AA36D491</accession>
<dbReference type="Proteomes" id="UP001177023">
    <property type="component" value="Unassembled WGS sequence"/>
</dbReference>
<evidence type="ECO:0000313" key="1">
    <source>
        <dbReference type="EMBL" id="CAJ0580798.1"/>
    </source>
</evidence>
<dbReference type="AlphaFoldDB" id="A0AA36D491"/>
<comment type="caution">
    <text evidence="1">The sequence shown here is derived from an EMBL/GenBank/DDBJ whole genome shotgun (WGS) entry which is preliminary data.</text>
</comment>
<gene>
    <name evidence="1" type="ORF">MSPICULIGERA_LOCUS18980</name>
</gene>
<proteinExistence type="predicted"/>
<reference evidence="1" key="1">
    <citation type="submission" date="2023-06" db="EMBL/GenBank/DDBJ databases">
        <authorList>
            <person name="Delattre M."/>
        </authorList>
    </citation>
    <scope>NUCLEOTIDE SEQUENCE</scope>
    <source>
        <strain evidence="1">AF72</strain>
    </source>
</reference>
<dbReference type="EMBL" id="CATQJA010002662">
    <property type="protein sequence ID" value="CAJ0580798.1"/>
    <property type="molecule type" value="Genomic_DNA"/>
</dbReference>
<feature type="non-terminal residue" evidence="1">
    <location>
        <position position="207"/>
    </location>
</feature>
<organism evidence="1 2">
    <name type="scientific">Mesorhabditis spiculigera</name>
    <dbReference type="NCBI Taxonomy" id="96644"/>
    <lineage>
        <taxon>Eukaryota</taxon>
        <taxon>Metazoa</taxon>
        <taxon>Ecdysozoa</taxon>
        <taxon>Nematoda</taxon>
        <taxon>Chromadorea</taxon>
        <taxon>Rhabditida</taxon>
        <taxon>Rhabditina</taxon>
        <taxon>Rhabditomorpha</taxon>
        <taxon>Rhabditoidea</taxon>
        <taxon>Rhabditidae</taxon>
        <taxon>Mesorhabditinae</taxon>
        <taxon>Mesorhabditis</taxon>
    </lineage>
</organism>
<keyword evidence="2" id="KW-1185">Reference proteome</keyword>
<sequence>MYFNNPYFRTHLRILATTIQHRAFIGVHASPFRRITSFPLHTFLAILLRHVPAPRYFGQGYLCKFQLRIEFRPGQKGLCYLRSYAPEPDTKVYDSDPGELGYYIGPGDFRTPIQSRWMASVIEMGDIITDHVRQRQEQNNPLMLSELDALLLPAKPDAFGQGDWHCFIGQEVSHIMMEGQDDGDFCLTMRPPVTPREEKPRRWHRDF</sequence>